<dbReference type="AlphaFoldDB" id="C5MG65"/>
<dbReference type="eggNOG" id="ENOG502RQ6Z">
    <property type="taxonomic scope" value="Eukaryota"/>
</dbReference>
<reference evidence="3 4" key="1">
    <citation type="journal article" date="2009" name="Nature">
        <title>Evolution of pathogenicity and sexual reproduction in eight Candida genomes.</title>
        <authorList>
            <person name="Butler G."/>
            <person name="Rasmussen M.D."/>
            <person name="Lin M.F."/>
            <person name="Santos M.A."/>
            <person name="Sakthikumar S."/>
            <person name="Munro C.A."/>
            <person name="Rheinbay E."/>
            <person name="Grabherr M."/>
            <person name="Forche A."/>
            <person name="Reedy J.L."/>
            <person name="Agrafioti I."/>
            <person name="Arnaud M.B."/>
            <person name="Bates S."/>
            <person name="Brown A.J."/>
            <person name="Brunke S."/>
            <person name="Costanzo M.C."/>
            <person name="Fitzpatrick D.A."/>
            <person name="de Groot P.W."/>
            <person name="Harris D."/>
            <person name="Hoyer L.L."/>
            <person name="Hube B."/>
            <person name="Klis F.M."/>
            <person name="Kodira C."/>
            <person name="Lennard N."/>
            <person name="Logue M.E."/>
            <person name="Martin R."/>
            <person name="Neiman A.M."/>
            <person name="Nikolaou E."/>
            <person name="Quail M.A."/>
            <person name="Quinn J."/>
            <person name="Santos M.C."/>
            <person name="Schmitzberger F.F."/>
            <person name="Sherlock G."/>
            <person name="Shah P."/>
            <person name="Silverstein K.A."/>
            <person name="Skrzypek M.S."/>
            <person name="Soll D."/>
            <person name="Staggs R."/>
            <person name="Stansfield I."/>
            <person name="Stumpf M.P."/>
            <person name="Sudbery P.E."/>
            <person name="Srikantha T."/>
            <person name="Zeng Q."/>
            <person name="Berman J."/>
            <person name="Berriman M."/>
            <person name="Heitman J."/>
            <person name="Gow N.A."/>
            <person name="Lorenz M.C."/>
            <person name="Birren B.W."/>
            <person name="Kellis M."/>
            <person name="Cuomo C.A."/>
        </authorList>
    </citation>
    <scope>NUCLEOTIDE SEQUENCE [LARGE SCALE GENOMIC DNA]</scope>
    <source>
        <strain evidence="4">ATCC MYA-3404 / T1</strain>
    </source>
</reference>
<dbReference type="RefSeq" id="XP_002550760.1">
    <property type="nucleotide sequence ID" value="XM_002550714.1"/>
</dbReference>
<evidence type="ECO:0000313" key="4">
    <source>
        <dbReference type="Proteomes" id="UP000002037"/>
    </source>
</evidence>
<accession>C5MG65</accession>
<evidence type="ECO:0000256" key="1">
    <source>
        <dbReference type="SAM" id="MobiDB-lite"/>
    </source>
</evidence>
<dbReference type="OrthoDB" id="4025958at2759"/>
<evidence type="ECO:0000313" key="3">
    <source>
        <dbReference type="EMBL" id="EER31328.1"/>
    </source>
</evidence>
<gene>
    <name evidence="3" type="ORF">CTRG_05058</name>
</gene>
<protein>
    <recommendedName>
        <fullName evidence="2">XLF-like N-terminal domain-containing protein</fullName>
    </recommendedName>
</protein>
<dbReference type="KEGG" id="ctp:CTRG_05058"/>
<dbReference type="Proteomes" id="UP000002037">
    <property type="component" value="Unassembled WGS sequence"/>
</dbReference>
<proteinExistence type="predicted"/>
<dbReference type="EMBL" id="GG692401">
    <property type="protein sequence ID" value="EER31328.1"/>
    <property type="molecule type" value="Genomic_DNA"/>
</dbReference>
<sequence>MSILPTQWISKSIPFLEKEECIYGFIYNTLNSCSYGFYLTNFDHVWVQELDKEGMIKAANSIGLEDLKETDLIHLLHELKNDVHDNITFEQKDDNIIVQTNGQPQWKFSLIQQDDIRTIQFLAKLNYQQFSTMNFLKYQIEDLKDIISVKDQYSRFLATNFKQSHGMELINNYKKINRSDLESIEKFNPSRWEKKSSIDYRTLRSNNKKSNDEELNKNITSAVENPWKFANSFYLNVTEEQEDLSPVKFEFDDSQSQSQSGGQISQVSSVQFESQPTLDLELMGSPIKKSSSGGFKRPAVSQLDSSSSSNTSQSQRKRRKIGALSKR</sequence>
<evidence type="ECO:0000259" key="2">
    <source>
        <dbReference type="Pfam" id="PF09302"/>
    </source>
</evidence>
<feature type="compositionally biased region" description="Low complexity" evidence="1">
    <location>
        <begin position="301"/>
        <end position="314"/>
    </location>
</feature>
<dbReference type="STRING" id="294747.C5MG65"/>
<dbReference type="Pfam" id="PF09302">
    <property type="entry name" value="XLF"/>
    <property type="match status" value="1"/>
</dbReference>
<dbReference type="InterPro" id="IPR015381">
    <property type="entry name" value="XLF-like_N"/>
</dbReference>
<name>C5MG65_CANTT</name>
<dbReference type="GO" id="GO:0006302">
    <property type="term" value="P:double-strand break repair"/>
    <property type="evidence" value="ECO:0007669"/>
    <property type="project" value="InterPro"/>
</dbReference>
<feature type="region of interest" description="Disordered" evidence="1">
    <location>
        <begin position="251"/>
        <end position="327"/>
    </location>
</feature>
<keyword evidence="4" id="KW-1185">Reference proteome</keyword>
<dbReference type="HOGENOM" id="CLU_076947_0_0_1"/>
<organism evidence="3 4">
    <name type="scientific">Candida tropicalis (strain ATCC MYA-3404 / T1)</name>
    <name type="common">Yeast</name>
    <dbReference type="NCBI Taxonomy" id="294747"/>
    <lineage>
        <taxon>Eukaryota</taxon>
        <taxon>Fungi</taxon>
        <taxon>Dikarya</taxon>
        <taxon>Ascomycota</taxon>
        <taxon>Saccharomycotina</taxon>
        <taxon>Pichiomycetes</taxon>
        <taxon>Debaryomycetaceae</taxon>
        <taxon>Candida/Lodderomyces clade</taxon>
        <taxon>Candida</taxon>
    </lineage>
</organism>
<feature type="compositionally biased region" description="Low complexity" evidence="1">
    <location>
        <begin position="254"/>
        <end position="271"/>
    </location>
</feature>
<feature type="compositionally biased region" description="Basic residues" evidence="1">
    <location>
        <begin position="315"/>
        <end position="327"/>
    </location>
</feature>
<dbReference type="GeneID" id="8299214"/>
<dbReference type="VEuPathDB" id="FungiDB:CTRG_05058"/>
<feature type="domain" description="XLF-like N-terminal" evidence="2">
    <location>
        <begin position="21"/>
        <end position="109"/>
    </location>
</feature>
<dbReference type="GO" id="GO:0005634">
    <property type="term" value="C:nucleus"/>
    <property type="evidence" value="ECO:0007669"/>
    <property type="project" value="InterPro"/>
</dbReference>